<organism evidence="2 3">
    <name type="scientific">Orbilia javanica</name>
    <dbReference type="NCBI Taxonomy" id="47235"/>
    <lineage>
        <taxon>Eukaryota</taxon>
        <taxon>Fungi</taxon>
        <taxon>Dikarya</taxon>
        <taxon>Ascomycota</taxon>
        <taxon>Pezizomycotina</taxon>
        <taxon>Orbiliomycetes</taxon>
        <taxon>Orbiliales</taxon>
        <taxon>Orbiliaceae</taxon>
        <taxon>Orbilia</taxon>
    </lineage>
</organism>
<dbReference type="Proteomes" id="UP001313282">
    <property type="component" value="Unassembled WGS sequence"/>
</dbReference>
<reference evidence="2 3" key="1">
    <citation type="submission" date="2019-10" db="EMBL/GenBank/DDBJ databases">
        <authorList>
            <person name="Palmer J.M."/>
        </authorList>
    </citation>
    <scope>NUCLEOTIDE SEQUENCE [LARGE SCALE GENOMIC DNA]</scope>
    <source>
        <strain evidence="2 3">TWF718</strain>
    </source>
</reference>
<feature type="region of interest" description="Disordered" evidence="1">
    <location>
        <begin position="50"/>
        <end position="72"/>
    </location>
</feature>
<name>A0AAN8RK82_9PEZI</name>
<protein>
    <recommendedName>
        <fullName evidence="4">F-box domain-containing protein</fullName>
    </recommendedName>
</protein>
<dbReference type="AlphaFoldDB" id="A0AAN8RK82"/>
<feature type="compositionally biased region" description="Polar residues" evidence="1">
    <location>
        <begin position="27"/>
        <end position="37"/>
    </location>
</feature>
<comment type="caution">
    <text evidence="2">The sequence shown here is derived from an EMBL/GenBank/DDBJ whole genome shotgun (WGS) entry which is preliminary data.</text>
</comment>
<feature type="region of interest" description="Disordered" evidence="1">
    <location>
        <begin position="1"/>
        <end position="37"/>
    </location>
</feature>
<accession>A0AAN8RK82</accession>
<feature type="compositionally biased region" description="Polar residues" evidence="1">
    <location>
        <begin position="1"/>
        <end position="20"/>
    </location>
</feature>
<evidence type="ECO:0000313" key="2">
    <source>
        <dbReference type="EMBL" id="KAK6350589.1"/>
    </source>
</evidence>
<evidence type="ECO:0008006" key="4">
    <source>
        <dbReference type="Google" id="ProtNLM"/>
    </source>
</evidence>
<feature type="compositionally biased region" description="Polar residues" evidence="1">
    <location>
        <begin position="53"/>
        <end position="65"/>
    </location>
</feature>
<sequence>MVLNTTDASQSNEPPTTLSGGSVAPIASSSLRPQTLSMENDIRSISAPLIEMGSSSPGSNPLTPQDSDEDQGINSNIEAFTKMSLNDGNSQPMGIPIRDRDSRDLESACQSPFHLPTTVTQNILENLSSGDLQHFALSSKQSYIAALPILFRNVKLPLSDHQTTLGSLLGIEAYDYVQTATVDISDQVFHTAVYPGDRKIRKTLQQLPHLKHLVIKKSPTWASDAVLGSLLLFLVEQNTLEQLTMDLTFSNRVPGVKSFKERLTQSWLTIHRGAFHSNQRQLTTLNIKISNPKLEDDGLKGVQQLWMVILPTVRKLKLDLREVPVPEPALDRANRWVDYLHMTSSSGILDLEVEFHESVKWPYTEIGFQFPKVERLKVGFWGQNGSRPSIELSGLGRMSYLRSVDLPWAYDAVITNDTSPSIVGTIYSKAKERAKEVVGAKTQPESKEEKLKIQIRKQTGVALAIQRLTSIKDVTWRYKSEETGEETPVRFMLHWTGTEPHLTEMKS</sequence>
<keyword evidence="3" id="KW-1185">Reference proteome</keyword>
<evidence type="ECO:0000256" key="1">
    <source>
        <dbReference type="SAM" id="MobiDB-lite"/>
    </source>
</evidence>
<evidence type="ECO:0000313" key="3">
    <source>
        <dbReference type="Proteomes" id="UP001313282"/>
    </source>
</evidence>
<gene>
    <name evidence="2" type="ORF">TWF718_003778</name>
</gene>
<dbReference type="EMBL" id="JAVHNR010000002">
    <property type="protein sequence ID" value="KAK6350589.1"/>
    <property type="molecule type" value="Genomic_DNA"/>
</dbReference>
<proteinExistence type="predicted"/>